<keyword evidence="3" id="KW-1185">Reference proteome</keyword>
<dbReference type="OrthoDB" id="1265092at2"/>
<sequence length="263" mass="30372">MNIKELLSCIFCTCLLASYSLAQTVVQDKANNGQLKRMVYSQWNDWQPTPDLHWYGLPKNMAGWTYWRVLHHNYWSGTDRRPYKTGGVFQQNYISELAQQSVDKKLNDTVNAMMQIYLSTDMNMTGGALDLPYEAYFGNKFAGIFKEIDHYKDALSKLSLSMYNQMLGSPAGKNYFQTLDILKERINTVHNLYVDKGDRMIDYFKILDDLQPLCEKVKAFISAYIHVAQLPAPEKVEHYPASGLDFKSDEAIMRALLKNWQSN</sequence>
<dbReference type="EMBL" id="CP032489">
    <property type="protein sequence ID" value="AYD49035.1"/>
    <property type="molecule type" value="Genomic_DNA"/>
</dbReference>
<feature type="signal peptide" evidence="1">
    <location>
        <begin position="1"/>
        <end position="22"/>
    </location>
</feature>
<dbReference type="AlphaFoldDB" id="A0A386HT28"/>
<dbReference type="KEGG" id="ark:D6B99_16280"/>
<dbReference type="RefSeq" id="WP_119990356.1">
    <property type="nucleotide sequence ID" value="NZ_CP032489.1"/>
</dbReference>
<reference evidence="2 3" key="1">
    <citation type="submission" date="2018-09" db="EMBL/GenBank/DDBJ databases">
        <title>Arachidicoccus sp. nov., a bacterium isolated from soil.</title>
        <authorList>
            <person name="Weon H.-Y."/>
            <person name="Kwon S.-W."/>
            <person name="Lee S.A."/>
        </authorList>
    </citation>
    <scope>NUCLEOTIDE SEQUENCE [LARGE SCALE GENOMIC DNA]</scope>
    <source>
        <strain evidence="2 3">KIS59-12</strain>
    </source>
</reference>
<feature type="chain" id="PRO_5017478518" evidence="1">
    <location>
        <begin position="23"/>
        <end position="263"/>
    </location>
</feature>
<gene>
    <name evidence="2" type="ORF">D6B99_16280</name>
</gene>
<keyword evidence="1" id="KW-0732">Signal</keyword>
<accession>A0A386HT28</accession>
<evidence type="ECO:0000256" key="1">
    <source>
        <dbReference type="SAM" id="SignalP"/>
    </source>
</evidence>
<organism evidence="2 3">
    <name type="scientific">Arachidicoccus soli</name>
    <dbReference type="NCBI Taxonomy" id="2341117"/>
    <lineage>
        <taxon>Bacteria</taxon>
        <taxon>Pseudomonadati</taxon>
        <taxon>Bacteroidota</taxon>
        <taxon>Chitinophagia</taxon>
        <taxon>Chitinophagales</taxon>
        <taxon>Chitinophagaceae</taxon>
        <taxon>Arachidicoccus</taxon>
    </lineage>
</organism>
<dbReference type="Proteomes" id="UP000266118">
    <property type="component" value="Chromosome"/>
</dbReference>
<name>A0A386HT28_9BACT</name>
<evidence type="ECO:0000313" key="3">
    <source>
        <dbReference type="Proteomes" id="UP000266118"/>
    </source>
</evidence>
<proteinExistence type="predicted"/>
<protein>
    <submittedName>
        <fullName evidence="2">Uncharacterized protein</fullName>
    </submittedName>
</protein>
<evidence type="ECO:0000313" key="2">
    <source>
        <dbReference type="EMBL" id="AYD49035.1"/>
    </source>
</evidence>